<dbReference type="SUPFAM" id="SSF52096">
    <property type="entry name" value="ClpP/crotonase"/>
    <property type="match status" value="1"/>
</dbReference>
<evidence type="ECO:0000259" key="1">
    <source>
        <dbReference type="PROSITE" id="PS50106"/>
    </source>
</evidence>
<dbReference type="PANTHER" id="PTHR32060:SF22">
    <property type="entry name" value="CARBOXYL-TERMINAL-PROCESSING PEPTIDASE 3, CHLOROPLASTIC"/>
    <property type="match status" value="1"/>
</dbReference>
<dbReference type="SUPFAM" id="SSF50156">
    <property type="entry name" value="PDZ domain-like"/>
    <property type="match status" value="1"/>
</dbReference>
<reference evidence="2 3" key="1">
    <citation type="submission" date="2019-11" db="EMBL/GenBank/DDBJ databases">
        <title>Comparative genomics of hydrocarbon-degrading Desulfosarcina strains.</title>
        <authorList>
            <person name="Watanabe M."/>
            <person name="Kojima H."/>
            <person name="Fukui M."/>
        </authorList>
    </citation>
    <scope>NUCLEOTIDE SEQUENCE [LARGE SCALE GENOMIC DNA]</scope>
    <source>
        <strain evidence="2 3">PL12</strain>
    </source>
</reference>
<dbReference type="CDD" id="cd07562">
    <property type="entry name" value="Peptidase_S41_TRI"/>
    <property type="match status" value="1"/>
</dbReference>
<dbReference type="GO" id="GO:0006508">
    <property type="term" value="P:proteolysis"/>
    <property type="evidence" value="ECO:0007669"/>
    <property type="project" value="InterPro"/>
</dbReference>
<organism evidence="2 3">
    <name type="scientific">Desulfosarcina alkanivorans</name>
    <dbReference type="NCBI Taxonomy" id="571177"/>
    <lineage>
        <taxon>Bacteria</taxon>
        <taxon>Pseudomonadati</taxon>
        <taxon>Thermodesulfobacteriota</taxon>
        <taxon>Desulfobacteria</taxon>
        <taxon>Desulfobacterales</taxon>
        <taxon>Desulfosarcinaceae</taxon>
        <taxon>Desulfosarcina</taxon>
    </lineage>
</organism>
<dbReference type="GO" id="GO:0004175">
    <property type="term" value="F:endopeptidase activity"/>
    <property type="evidence" value="ECO:0007669"/>
    <property type="project" value="TreeGrafter"/>
</dbReference>
<dbReference type="GO" id="GO:0008236">
    <property type="term" value="F:serine-type peptidase activity"/>
    <property type="evidence" value="ECO:0007669"/>
    <property type="project" value="InterPro"/>
</dbReference>
<keyword evidence="3" id="KW-1185">Reference proteome</keyword>
<dbReference type="InterPro" id="IPR029045">
    <property type="entry name" value="ClpP/crotonase-like_dom_sf"/>
</dbReference>
<dbReference type="KEGG" id="dalk:DSCA_05700"/>
<dbReference type="PANTHER" id="PTHR32060">
    <property type="entry name" value="TAIL-SPECIFIC PROTEASE"/>
    <property type="match status" value="1"/>
</dbReference>
<dbReference type="Proteomes" id="UP000427906">
    <property type="component" value="Chromosome"/>
</dbReference>
<dbReference type="Pfam" id="PF14684">
    <property type="entry name" value="Tricorn_C1"/>
    <property type="match status" value="1"/>
</dbReference>
<gene>
    <name evidence="2" type="ORF">DSCA_05700</name>
</gene>
<dbReference type="InterPro" id="IPR005151">
    <property type="entry name" value="Tail-specific_protease"/>
</dbReference>
<dbReference type="PROSITE" id="PS50106">
    <property type="entry name" value="PDZ"/>
    <property type="match status" value="1"/>
</dbReference>
<accession>A0A5K7YF40</accession>
<dbReference type="Pfam" id="PF00595">
    <property type="entry name" value="PDZ"/>
    <property type="match status" value="1"/>
</dbReference>
<name>A0A5K7YF40_9BACT</name>
<protein>
    <submittedName>
        <fullName evidence="2">Peptidase S41</fullName>
    </submittedName>
</protein>
<sequence length="390" mass="44181">MVWKTVNESHFDPTFGGIDWKAMRDRYHPQIVSSSGIEDFNRITNNMLFELRLSHLLVATEKMLKTYMPTLFSEGTVGIDVRWMQNKVVITKINPGCPAQKAGLKTGYEIKEIDGRDVNEIIQIAEVLPPYNVRNRRGGISNFIIGHLNGPPNTLVSIRYVDENSLLKEAAILRQSRGTGKIISDAMPPVFIEFEAKRLERNIGYIWFNHFADPVDKDFVQALEIMRDTCGLIFDLRSNPGGNFRVVDTIIEQLITAKTPLYRFRFREKTVERSLNPSKHPYEKPVVVLIDVTSMSSSEHFAACLKAIGRAAIVGERSPGYLLGSKWIKLPNGLSFMHSFLQPIPFDGQIVEGHGIKPDLEIGLNRNDLLKGRDNQLEAAIEYILEENLQ</sequence>
<dbReference type="InterPro" id="IPR036034">
    <property type="entry name" value="PDZ_sf"/>
</dbReference>
<dbReference type="Gene3D" id="3.90.226.10">
    <property type="entry name" value="2-enoyl-CoA Hydratase, Chain A, domain 1"/>
    <property type="match status" value="1"/>
</dbReference>
<proteinExistence type="predicted"/>
<dbReference type="Pfam" id="PF03572">
    <property type="entry name" value="Peptidase_S41"/>
    <property type="match status" value="1"/>
</dbReference>
<dbReference type="SMART" id="SM00245">
    <property type="entry name" value="TSPc"/>
    <property type="match status" value="1"/>
</dbReference>
<feature type="domain" description="PDZ" evidence="1">
    <location>
        <begin position="73"/>
        <end position="121"/>
    </location>
</feature>
<dbReference type="InterPro" id="IPR001478">
    <property type="entry name" value="PDZ"/>
</dbReference>
<dbReference type="InterPro" id="IPR028204">
    <property type="entry name" value="Tricorn_C1"/>
</dbReference>
<dbReference type="EMBL" id="AP021874">
    <property type="protein sequence ID" value="BBO66640.1"/>
    <property type="molecule type" value="Genomic_DNA"/>
</dbReference>
<dbReference type="Gene3D" id="2.30.42.10">
    <property type="match status" value="1"/>
</dbReference>
<evidence type="ECO:0000313" key="2">
    <source>
        <dbReference type="EMBL" id="BBO66640.1"/>
    </source>
</evidence>
<dbReference type="AlphaFoldDB" id="A0A5K7YF40"/>
<evidence type="ECO:0000313" key="3">
    <source>
        <dbReference type="Proteomes" id="UP000427906"/>
    </source>
</evidence>
<dbReference type="Gene3D" id="3.30.750.44">
    <property type="match status" value="1"/>
</dbReference>